<accession>A0AAN7ZKL9</accession>
<evidence type="ECO:0000313" key="1">
    <source>
        <dbReference type="EMBL" id="KAK5690064.1"/>
    </source>
</evidence>
<comment type="caution">
    <text evidence="1">The sequence shown here is derived from an EMBL/GenBank/DDBJ whole genome shotgun (WGS) entry which is preliminary data.</text>
</comment>
<evidence type="ECO:0000313" key="2">
    <source>
        <dbReference type="Proteomes" id="UP001310594"/>
    </source>
</evidence>
<dbReference type="EMBL" id="JAVRQU010000027">
    <property type="protein sequence ID" value="KAK5690064.1"/>
    <property type="molecule type" value="Genomic_DNA"/>
</dbReference>
<reference evidence="1" key="1">
    <citation type="submission" date="2023-08" db="EMBL/GenBank/DDBJ databases">
        <title>Black Yeasts Isolated from many extreme environments.</title>
        <authorList>
            <person name="Coleine C."/>
            <person name="Stajich J.E."/>
            <person name="Selbmann L."/>
        </authorList>
    </citation>
    <scope>NUCLEOTIDE SEQUENCE</scope>
    <source>
        <strain evidence="1">CCFEE 5810</strain>
    </source>
</reference>
<dbReference type="Proteomes" id="UP001310594">
    <property type="component" value="Unassembled WGS sequence"/>
</dbReference>
<dbReference type="AlphaFoldDB" id="A0AAN7ZKL9"/>
<sequence>MDGKPGPNDDLAIEAAKMLMSYGEFKGILFNPQDRSRLKTFISDAVQGGRLTAGRWQQRTWIGFVTLSRMICAYLTHTLAHATLDCRSSDIARTIGYKGTEYMKFRESI</sequence>
<organism evidence="1 2">
    <name type="scientific">Elasticomyces elasticus</name>
    <dbReference type="NCBI Taxonomy" id="574655"/>
    <lineage>
        <taxon>Eukaryota</taxon>
        <taxon>Fungi</taxon>
        <taxon>Dikarya</taxon>
        <taxon>Ascomycota</taxon>
        <taxon>Pezizomycotina</taxon>
        <taxon>Dothideomycetes</taxon>
        <taxon>Dothideomycetidae</taxon>
        <taxon>Mycosphaerellales</taxon>
        <taxon>Teratosphaeriaceae</taxon>
        <taxon>Elasticomyces</taxon>
    </lineage>
</organism>
<protein>
    <submittedName>
        <fullName evidence="1">Uncharacterized protein</fullName>
    </submittedName>
</protein>
<name>A0AAN7ZKL9_9PEZI</name>
<gene>
    <name evidence="1" type="ORF">LTR97_012549</name>
</gene>
<proteinExistence type="predicted"/>